<dbReference type="Pfam" id="PF01545">
    <property type="entry name" value="Cation_efflux"/>
    <property type="match status" value="1"/>
</dbReference>
<dbReference type="InterPro" id="IPR036837">
    <property type="entry name" value="Cation_efflux_CTD_sf"/>
</dbReference>
<dbReference type="EMBL" id="JABBFX010000001">
    <property type="protein sequence ID" value="NML44763.1"/>
    <property type="molecule type" value="Genomic_DNA"/>
</dbReference>
<dbReference type="RefSeq" id="WP_169418870.1">
    <property type="nucleotide sequence ID" value="NZ_JABBFX010000001.1"/>
</dbReference>
<evidence type="ECO:0000256" key="1">
    <source>
        <dbReference type="ARBA" id="ARBA00004141"/>
    </source>
</evidence>
<dbReference type="InterPro" id="IPR040177">
    <property type="entry name" value="SLC30A9"/>
</dbReference>
<feature type="transmembrane region" description="Helical" evidence="7">
    <location>
        <begin position="76"/>
        <end position="96"/>
    </location>
</feature>
<feature type="signal peptide" evidence="8">
    <location>
        <begin position="1"/>
        <end position="26"/>
    </location>
</feature>
<protein>
    <submittedName>
        <fullName evidence="10">Cation diffusion facilitator family transporter</fullName>
    </submittedName>
</protein>
<dbReference type="AlphaFoldDB" id="A0A848H899"/>
<evidence type="ECO:0000259" key="9">
    <source>
        <dbReference type="Pfam" id="PF01545"/>
    </source>
</evidence>
<dbReference type="Gene3D" id="1.20.1510.10">
    <property type="entry name" value="Cation efflux protein transmembrane domain"/>
    <property type="match status" value="1"/>
</dbReference>
<feature type="transmembrane region" description="Helical" evidence="7">
    <location>
        <begin position="158"/>
        <end position="180"/>
    </location>
</feature>
<feature type="domain" description="Cation efflux protein transmembrane" evidence="9">
    <location>
        <begin position="10"/>
        <end position="218"/>
    </location>
</feature>
<proteinExistence type="predicted"/>
<feature type="transmembrane region" description="Helical" evidence="7">
    <location>
        <begin position="116"/>
        <end position="137"/>
    </location>
</feature>
<keyword evidence="3 7" id="KW-0812">Transmembrane</keyword>
<dbReference type="GO" id="GO:0008324">
    <property type="term" value="F:monoatomic cation transmembrane transporter activity"/>
    <property type="evidence" value="ECO:0007669"/>
    <property type="project" value="InterPro"/>
</dbReference>
<evidence type="ECO:0000256" key="5">
    <source>
        <dbReference type="ARBA" id="ARBA00023136"/>
    </source>
</evidence>
<keyword evidence="11" id="KW-1185">Reference proteome</keyword>
<keyword evidence="8" id="KW-0732">Signal</keyword>
<dbReference type="Proteomes" id="UP000541185">
    <property type="component" value="Unassembled WGS sequence"/>
</dbReference>
<evidence type="ECO:0000256" key="6">
    <source>
        <dbReference type="SAM" id="MobiDB-lite"/>
    </source>
</evidence>
<gene>
    <name evidence="10" type="ORF">HHL11_13470</name>
</gene>
<dbReference type="GO" id="GO:0016020">
    <property type="term" value="C:membrane"/>
    <property type="evidence" value="ECO:0007669"/>
    <property type="project" value="UniProtKB-SubCell"/>
</dbReference>
<dbReference type="InterPro" id="IPR027469">
    <property type="entry name" value="Cation_efflux_TMD_sf"/>
</dbReference>
<dbReference type="SUPFAM" id="SSF161111">
    <property type="entry name" value="Cation efflux protein transmembrane domain-like"/>
    <property type="match status" value="1"/>
</dbReference>
<evidence type="ECO:0000256" key="4">
    <source>
        <dbReference type="ARBA" id="ARBA00022989"/>
    </source>
</evidence>
<feature type="transmembrane region" description="Helical" evidence="7">
    <location>
        <begin position="186"/>
        <end position="209"/>
    </location>
</feature>
<dbReference type="PANTHER" id="PTHR13414">
    <property type="entry name" value="HUEL-CATION TRANSPORTER"/>
    <property type="match status" value="1"/>
</dbReference>
<dbReference type="InterPro" id="IPR058533">
    <property type="entry name" value="Cation_efflux_TM"/>
</dbReference>
<keyword evidence="4 7" id="KW-1133">Transmembrane helix</keyword>
<sequence length="321" mass="34320">MSTPSTRFVVFAALAGNLLVALTKTAAAVWSGSSSMASESVHSFVDTGNELLLLYGMRRSRKPPDRVHPIGYGRELYFWSFVVALLVFAAGAGVSLVQGVMHLRAPQEIENAHVNYVVLGLSFLFEGGSFIVSLRQFRAAQGTRGWFAAFRASKDPPSFMVLFEDSAALLGIALAALGTWGSDSFGLLWVDGVASILIGVVLAGVALLLGRESKSLLIGERIEHGLSEAILAQANGQEGVHRAHGLFSVHLAPDQVVVALSLEFRDELTAPQIEAAVRGLEKRVREAHPEVVSLLVKPQTEAGWREENAKRAAGPPGTDSP</sequence>
<keyword evidence="5 7" id="KW-0472">Membrane</keyword>
<organism evidence="10 11">
    <name type="scientific">Ramlibacter agri</name>
    <dbReference type="NCBI Taxonomy" id="2728837"/>
    <lineage>
        <taxon>Bacteria</taxon>
        <taxon>Pseudomonadati</taxon>
        <taxon>Pseudomonadota</taxon>
        <taxon>Betaproteobacteria</taxon>
        <taxon>Burkholderiales</taxon>
        <taxon>Comamonadaceae</taxon>
        <taxon>Ramlibacter</taxon>
    </lineage>
</organism>
<accession>A0A848H899</accession>
<dbReference type="GO" id="GO:0006829">
    <property type="term" value="P:zinc ion transport"/>
    <property type="evidence" value="ECO:0007669"/>
    <property type="project" value="InterPro"/>
</dbReference>
<evidence type="ECO:0000256" key="3">
    <source>
        <dbReference type="ARBA" id="ARBA00022692"/>
    </source>
</evidence>
<dbReference type="PANTHER" id="PTHR13414:SF9">
    <property type="entry name" value="PROTON-COUPLED ZINC ANTIPORTER SLC30A9, MITOCHONDRIAL"/>
    <property type="match status" value="1"/>
</dbReference>
<keyword evidence="2" id="KW-0813">Transport</keyword>
<feature type="region of interest" description="Disordered" evidence="6">
    <location>
        <begin position="302"/>
        <end position="321"/>
    </location>
</feature>
<evidence type="ECO:0000256" key="2">
    <source>
        <dbReference type="ARBA" id="ARBA00022448"/>
    </source>
</evidence>
<dbReference type="SUPFAM" id="SSF160240">
    <property type="entry name" value="Cation efflux protein cytoplasmic domain-like"/>
    <property type="match status" value="1"/>
</dbReference>
<reference evidence="10 11" key="1">
    <citation type="submission" date="2020-04" db="EMBL/GenBank/DDBJ databases">
        <title>Ramlibacter sp. G-1-2-2 isolated from soil.</title>
        <authorList>
            <person name="Dahal R.H."/>
        </authorList>
    </citation>
    <scope>NUCLEOTIDE SEQUENCE [LARGE SCALE GENOMIC DNA]</scope>
    <source>
        <strain evidence="10 11">G-1-2-2</strain>
    </source>
</reference>
<evidence type="ECO:0000256" key="8">
    <source>
        <dbReference type="SAM" id="SignalP"/>
    </source>
</evidence>
<comment type="subcellular location">
    <subcellularLocation>
        <location evidence="1">Membrane</location>
        <topology evidence="1">Multi-pass membrane protein</topology>
    </subcellularLocation>
</comment>
<name>A0A848H899_9BURK</name>
<evidence type="ECO:0000313" key="10">
    <source>
        <dbReference type="EMBL" id="NML44763.1"/>
    </source>
</evidence>
<dbReference type="InterPro" id="IPR002524">
    <property type="entry name" value="Cation_efflux"/>
</dbReference>
<feature type="chain" id="PRO_5033067530" evidence="8">
    <location>
        <begin position="27"/>
        <end position="321"/>
    </location>
</feature>
<evidence type="ECO:0000256" key="7">
    <source>
        <dbReference type="SAM" id="Phobius"/>
    </source>
</evidence>
<dbReference type="NCBIfam" id="TIGR01297">
    <property type="entry name" value="CDF"/>
    <property type="match status" value="1"/>
</dbReference>
<comment type="caution">
    <text evidence="10">The sequence shown here is derived from an EMBL/GenBank/DDBJ whole genome shotgun (WGS) entry which is preliminary data.</text>
</comment>
<evidence type="ECO:0000313" key="11">
    <source>
        <dbReference type="Proteomes" id="UP000541185"/>
    </source>
</evidence>